<comment type="caution">
    <text evidence="5">The sequence shown here is derived from an EMBL/GenBank/DDBJ whole genome shotgun (WGS) entry which is preliminary data.</text>
</comment>
<proteinExistence type="predicted"/>
<feature type="domain" description="Acyl-CoA dehydrogenase/oxidase N-terminal" evidence="4">
    <location>
        <begin position="48"/>
        <end position="91"/>
    </location>
</feature>
<evidence type="ECO:0000313" key="5">
    <source>
        <dbReference type="EMBL" id="MCF2528863.1"/>
    </source>
</evidence>
<dbReference type="PANTHER" id="PTHR43884">
    <property type="entry name" value="ACYL-COA DEHYDROGENASE"/>
    <property type="match status" value="1"/>
</dbReference>
<keyword evidence="1" id="KW-0285">Flavoprotein</keyword>
<keyword evidence="3" id="KW-0560">Oxidoreductase</keyword>
<dbReference type="GO" id="GO:0003995">
    <property type="term" value="F:acyl-CoA dehydrogenase activity"/>
    <property type="evidence" value="ECO:0007669"/>
    <property type="project" value="TreeGrafter"/>
</dbReference>
<dbReference type="EMBL" id="JAKFHA010000008">
    <property type="protein sequence ID" value="MCF2528863.1"/>
    <property type="molecule type" value="Genomic_DNA"/>
</dbReference>
<sequence>MRSMDHARATCEGYLPGLLDDVARVPLADREAPGSPVIELFRKHRGPALVIPTEYGGLGAGPLEAMRALRAIGAVSPSLAVASTMHHFSVATLFTLAESLQNSGLEWALLEAVAQENLLVASGFAEGRTEQGILSPSMSAVPVEGGYRVNGSKKPCSLAHSMDLLTAAITVPGAEGKPELAVLLIPSTMDGITRHPFWGSRILAGAESDEVRLSDVFVEEQLVMRTEAREGDGLDELQTVGFLWFELLISAGYLGAASTLVERVLTEKRGSASERSAVACRLETATLLLESIARRIADGGSDNSALGDVLVARYAAQDALNDAGAKAVELLGGMAFIGGDEVAYYAAAYHGLGFHPPSRSRTAPSLLDYLDGSGPVLVG</sequence>
<dbReference type="Gene3D" id="1.10.540.10">
    <property type="entry name" value="Acyl-CoA dehydrogenase/oxidase, N-terminal domain"/>
    <property type="match status" value="1"/>
</dbReference>
<dbReference type="PANTHER" id="PTHR43884:SF20">
    <property type="entry name" value="ACYL-COA DEHYDROGENASE FADE28"/>
    <property type="match status" value="1"/>
</dbReference>
<dbReference type="InterPro" id="IPR013786">
    <property type="entry name" value="AcylCoA_DH/ox_N"/>
</dbReference>
<dbReference type="InterPro" id="IPR009100">
    <property type="entry name" value="AcylCoA_DH/oxidase_NM_dom_sf"/>
</dbReference>
<dbReference type="InterPro" id="IPR037069">
    <property type="entry name" value="AcylCoA_DH/ox_N_sf"/>
</dbReference>
<evidence type="ECO:0000256" key="1">
    <source>
        <dbReference type="ARBA" id="ARBA00022630"/>
    </source>
</evidence>
<dbReference type="Gene3D" id="2.40.110.10">
    <property type="entry name" value="Butyryl-CoA Dehydrogenase, subunit A, domain 2"/>
    <property type="match status" value="1"/>
</dbReference>
<dbReference type="GO" id="GO:0050660">
    <property type="term" value="F:flavin adenine dinucleotide binding"/>
    <property type="evidence" value="ECO:0007669"/>
    <property type="project" value="InterPro"/>
</dbReference>
<evidence type="ECO:0000313" key="6">
    <source>
        <dbReference type="Proteomes" id="UP001165378"/>
    </source>
</evidence>
<evidence type="ECO:0000259" key="4">
    <source>
        <dbReference type="Pfam" id="PF02771"/>
    </source>
</evidence>
<dbReference type="Proteomes" id="UP001165378">
    <property type="component" value="Unassembled WGS sequence"/>
</dbReference>
<organism evidence="5 6">
    <name type="scientific">Yinghuangia soli</name>
    <dbReference type="NCBI Taxonomy" id="2908204"/>
    <lineage>
        <taxon>Bacteria</taxon>
        <taxon>Bacillati</taxon>
        <taxon>Actinomycetota</taxon>
        <taxon>Actinomycetes</taxon>
        <taxon>Kitasatosporales</taxon>
        <taxon>Streptomycetaceae</taxon>
        <taxon>Yinghuangia</taxon>
    </lineage>
</organism>
<evidence type="ECO:0000256" key="3">
    <source>
        <dbReference type="ARBA" id="ARBA00023002"/>
    </source>
</evidence>
<dbReference type="Gene3D" id="1.20.140.10">
    <property type="entry name" value="Butyryl-CoA Dehydrogenase, subunit A, domain 3"/>
    <property type="match status" value="1"/>
</dbReference>
<evidence type="ECO:0000256" key="2">
    <source>
        <dbReference type="ARBA" id="ARBA00022827"/>
    </source>
</evidence>
<dbReference type="InterPro" id="IPR036250">
    <property type="entry name" value="AcylCo_DH-like_C"/>
</dbReference>
<dbReference type="AlphaFoldDB" id="A0AA41PZM7"/>
<keyword evidence="6" id="KW-1185">Reference proteome</keyword>
<accession>A0AA41PZM7</accession>
<reference evidence="5" key="1">
    <citation type="submission" date="2022-01" db="EMBL/GenBank/DDBJ databases">
        <title>Genome-Based Taxonomic Classification of the Phylum Actinobacteria.</title>
        <authorList>
            <person name="Gao Y."/>
        </authorList>
    </citation>
    <scope>NUCLEOTIDE SEQUENCE</scope>
    <source>
        <strain evidence="5">KLBMP 8922</strain>
    </source>
</reference>
<dbReference type="SUPFAM" id="SSF47203">
    <property type="entry name" value="Acyl-CoA dehydrogenase C-terminal domain-like"/>
    <property type="match status" value="1"/>
</dbReference>
<keyword evidence="2" id="KW-0274">FAD</keyword>
<dbReference type="SUPFAM" id="SSF56645">
    <property type="entry name" value="Acyl-CoA dehydrogenase NM domain-like"/>
    <property type="match status" value="1"/>
</dbReference>
<gene>
    <name evidence="5" type="ORF">LZ495_16790</name>
</gene>
<dbReference type="RefSeq" id="WP_235053027.1">
    <property type="nucleotide sequence ID" value="NZ_JAKFHA010000008.1"/>
</dbReference>
<name>A0AA41PZM7_9ACTN</name>
<dbReference type="Pfam" id="PF02771">
    <property type="entry name" value="Acyl-CoA_dh_N"/>
    <property type="match status" value="1"/>
</dbReference>
<protein>
    <submittedName>
        <fullName evidence="5">Acyl-CoA/acyl-ACP dehydrogenase</fullName>
    </submittedName>
</protein>
<dbReference type="InterPro" id="IPR046373">
    <property type="entry name" value="Acyl-CoA_Oxase/DH_mid-dom_sf"/>
</dbReference>